<protein>
    <submittedName>
        <fullName evidence="1">Uncharacterized protein</fullName>
    </submittedName>
</protein>
<organism evidence="1 2">
    <name type="scientific">Eumeta variegata</name>
    <name type="common">Bagworm moth</name>
    <name type="synonym">Eumeta japonica</name>
    <dbReference type="NCBI Taxonomy" id="151549"/>
    <lineage>
        <taxon>Eukaryota</taxon>
        <taxon>Metazoa</taxon>
        <taxon>Ecdysozoa</taxon>
        <taxon>Arthropoda</taxon>
        <taxon>Hexapoda</taxon>
        <taxon>Insecta</taxon>
        <taxon>Pterygota</taxon>
        <taxon>Neoptera</taxon>
        <taxon>Endopterygota</taxon>
        <taxon>Lepidoptera</taxon>
        <taxon>Glossata</taxon>
        <taxon>Ditrysia</taxon>
        <taxon>Tineoidea</taxon>
        <taxon>Psychidae</taxon>
        <taxon>Oiketicinae</taxon>
        <taxon>Eumeta</taxon>
    </lineage>
</organism>
<reference evidence="1 2" key="1">
    <citation type="journal article" date="2019" name="Commun. Biol.">
        <title>The bagworm genome reveals a unique fibroin gene that provides high tensile strength.</title>
        <authorList>
            <person name="Kono N."/>
            <person name="Nakamura H."/>
            <person name="Ohtoshi R."/>
            <person name="Tomita M."/>
            <person name="Numata K."/>
            <person name="Arakawa K."/>
        </authorList>
    </citation>
    <scope>NUCLEOTIDE SEQUENCE [LARGE SCALE GENOMIC DNA]</scope>
</reference>
<sequence>MNSRAIVLWEGKLNKVKVERVSSMMPSIISSNCTLQVFDYLMCEVSSSRLTCSSDSIARRCRTLRASTKTKLHCKLDYLIMRVSSSRLTCSSDSIARRCRTLRASTQNKAAFVSTSPARPATMSLAI</sequence>
<dbReference type="EMBL" id="BGZK01000321">
    <property type="protein sequence ID" value="GBP36608.1"/>
    <property type="molecule type" value="Genomic_DNA"/>
</dbReference>
<dbReference type="AlphaFoldDB" id="A0A4C1VBT2"/>
<gene>
    <name evidence="1" type="ORF">EVAR_35191_1</name>
</gene>
<accession>A0A4C1VBT2</accession>
<comment type="caution">
    <text evidence="1">The sequence shown here is derived from an EMBL/GenBank/DDBJ whole genome shotgun (WGS) entry which is preliminary data.</text>
</comment>
<name>A0A4C1VBT2_EUMVA</name>
<evidence type="ECO:0000313" key="2">
    <source>
        <dbReference type="Proteomes" id="UP000299102"/>
    </source>
</evidence>
<proteinExistence type="predicted"/>
<keyword evidence="2" id="KW-1185">Reference proteome</keyword>
<evidence type="ECO:0000313" key="1">
    <source>
        <dbReference type="EMBL" id="GBP36608.1"/>
    </source>
</evidence>
<dbReference type="Proteomes" id="UP000299102">
    <property type="component" value="Unassembled WGS sequence"/>
</dbReference>